<organism evidence="3 4">
    <name type="scientific">Paspalum notatum var. saurae</name>
    <dbReference type="NCBI Taxonomy" id="547442"/>
    <lineage>
        <taxon>Eukaryota</taxon>
        <taxon>Viridiplantae</taxon>
        <taxon>Streptophyta</taxon>
        <taxon>Embryophyta</taxon>
        <taxon>Tracheophyta</taxon>
        <taxon>Spermatophyta</taxon>
        <taxon>Magnoliopsida</taxon>
        <taxon>Liliopsida</taxon>
        <taxon>Poales</taxon>
        <taxon>Poaceae</taxon>
        <taxon>PACMAD clade</taxon>
        <taxon>Panicoideae</taxon>
        <taxon>Andropogonodae</taxon>
        <taxon>Paspaleae</taxon>
        <taxon>Paspalinae</taxon>
        <taxon>Paspalum</taxon>
    </lineage>
</organism>
<gene>
    <name evidence="3" type="ORF">U9M48_042140</name>
</gene>
<evidence type="ECO:0000313" key="4">
    <source>
        <dbReference type="Proteomes" id="UP001341281"/>
    </source>
</evidence>
<reference evidence="3 4" key="1">
    <citation type="submission" date="2024-02" db="EMBL/GenBank/DDBJ databases">
        <title>High-quality chromosome-scale genome assembly of Pensacola bahiagrass (Paspalum notatum Flugge var. saurae).</title>
        <authorList>
            <person name="Vega J.M."/>
            <person name="Podio M."/>
            <person name="Orjuela J."/>
            <person name="Siena L.A."/>
            <person name="Pessino S.C."/>
            <person name="Combes M.C."/>
            <person name="Mariac C."/>
            <person name="Albertini E."/>
            <person name="Pupilli F."/>
            <person name="Ortiz J.P.A."/>
            <person name="Leblanc O."/>
        </authorList>
    </citation>
    <scope>NUCLEOTIDE SEQUENCE [LARGE SCALE GENOMIC DNA]</scope>
    <source>
        <strain evidence="3">R1</strain>
        <tissue evidence="3">Leaf</tissue>
    </source>
</reference>
<feature type="region of interest" description="Disordered" evidence="1">
    <location>
        <begin position="91"/>
        <end position="144"/>
    </location>
</feature>
<feature type="chain" id="PRO_5044712217" description="Secreted protein" evidence="2">
    <location>
        <begin position="33"/>
        <end position="144"/>
    </location>
</feature>
<dbReference type="AlphaFoldDB" id="A0AAQ3UQ91"/>
<sequence length="144" mass="15332">MRVGGACTPPSRDQLPVPFAFLLAAFLHAATCKSSTIRDSGHRARRAASLSVNTVSSLSPAPHLRGPDPSLAGDQPCDVVALHLCPSVGRRPVQRGYAAPGPSRRTASSPERPRRSSLLSTSSVTSLRSRAERSVYMNQEDVDT</sequence>
<evidence type="ECO:0000256" key="1">
    <source>
        <dbReference type="SAM" id="MobiDB-lite"/>
    </source>
</evidence>
<dbReference type="EMBL" id="CP144754">
    <property type="protein sequence ID" value="WVZ96508.1"/>
    <property type="molecule type" value="Genomic_DNA"/>
</dbReference>
<dbReference type="EMBL" id="CP144754">
    <property type="protein sequence ID" value="WVZ96509.1"/>
    <property type="molecule type" value="Genomic_DNA"/>
</dbReference>
<proteinExistence type="predicted"/>
<protein>
    <recommendedName>
        <fullName evidence="5">Secreted protein</fullName>
    </recommendedName>
</protein>
<evidence type="ECO:0008006" key="5">
    <source>
        <dbReference type="Google" id="ProtNLM"/>
    </source>
</evidence>
<name>A0AAQ3UQ91_PASNO</name>
<keyword evidence="2" id="KW-0732">Signal</keyword>
<accession>A0AAQ3UQ91</accession>
<feature type="signal peptide" evidence="2">
    <location>
        <begin position="1"/>
        <end position="32"/>
    </location>
</feature>
<feature type="region of interest" description="Disordered" evidence="1">
    <location>
        <begin position="51"/>
        <end position="72"/>
    </location>
</feature>
<keyword evidence="4" id="KW-1185">Reference proteome</keyword>
<evidence type="ECO:0000313" key="3">
    <source>
        <dbReference type="EMBL" id="WVZ96509.1"/>
    </source>
</evidence>
<evidence type="ECO:0000256" key="2">
    <source>
        <dbReference type="SAM" id="SignalP"/>
    </source>
</evidence>
<dbReference type="Proteomes" id="UP001341281">
    <property type="component" value="Chromosome 10"/>
</dbReference>
<feature type="compositionally biased region" description="Low complexity" evidence="1">
    <location>
        <begin position="102"/>
        <end position="128"/>
    </location>
</feature>